<evidence type="ECO:0000313" key="3">
    <source>
        <dbReference type="EMBL" id="OEF98467.1"/>
    </source>
</evidence>
<name>A0A1E5G5K0_9FIRM</name>
<evidence type="ECO:0000313" key="4">
    <source>
        <dbReference type="Proteomes" id="UP000094296"/>
    </source>
</evidence>
<dbReference type="PRINTS" id="PR01070">
    <property type="entry name" value="ACCCTRFRASEB"/>
</dbReference>
<dbReference type="InterPro" id="IPR011762">
    <property type="entry name" value="COA_CT_N"/>
</dbReference>
<dbReference type="SUPFAM" id="SSF52096">
    <property type="entry name" value="ClpP/crotonase"/>
    <property type="match status" value="2"/>
</dbReference>
<organism evidence="3 4">
    <name type="scientific">Desulfuribacillus alkaliarsenatis</name>
    <dbReference type="NCBI Taxonomy" id="766136"/>
    <lineage>
        <taxon>Bacteria</taxon>
        <taxon>Bacillati</taxon>
        <taxon>Bacillota</taxon>
        <taxon>Desulfuribacillia</taxon>
        <taxon>Desulfuribacillales</taxon>
        <taxon>Desulfuribacillaceae</taxon>
        <taxon>Desulfuribacillus</taxon>
    </lineage>
</organism>
<dbReference type="InterPro" id="IPR034733">
    <property type="entry name" value="AcCoA_carboxyl_beta"/>
</dbReference>
<dbReference type="PROSITE" id="PS50989">
    <property type="entry name" value="COA_CT_CTER"/>
    <property type="match status" value="1"/>
</dbReference>
<evidence type="ECO:0000259" key="1">
    <source>
        <dbReference type="PROSITE" id="PS50980"/>
    </source>
</evidence>
<dbReference type="GO" id="GO:0004658">
    <property type="term" value="F:propionyl-CoA carboxylase activity"/>
    <property type="evidence" value="ECO:0007669"/>
    <property type="project" value="TreeGrafter"/>
</dbReference>
<reference evidence="3 4" key="1">
    <citation type="submission" date="2016-09" db="EMBL/GenBank/DDBJ databases">
        <title>Draft genome sequence for the type strain of Desulfuribacillus alkaliarsenatis AHT28, an obligately anaerobic, sulfidogenic bacterium isolated from Russian soda lake sediments.</title>
        <authorList>
            <person name="Abin C.A."/>
            <person name="Hollibaugh J.T."/>
        </authorList>
    </citation>
    <scope>NUCLEOTIDE SEQUENCE [LARGE SCALE GENOMIC DNA]</scope>
    <source>
        <strain evidence="3 4">AHT28</strain>
    </source>
</reference>
<dbReference type="GO" id="GO:0016740">
    <property type="term" value="F:transferase activity"/>
    <property type="evidence" value="ECO:0007669"/>
    <property type="project" value="UniProtKB-KW"/>
</dbReference>
<dbReference type="STRING" id="766136.BHF68_01975"/>
<dbReference type="PANTHER" id="PTHR43842:SF2">
    <property type="entry name" value="PROPIONYL-COA CARBOXYLASE BETA CHAIN, MITOCHONDRIAL"/>
    <property type="match status" value="1"/>
</dbReference>
<dbReference type="InterPro" id="IPR051047">
    <property type="entry name" value="AccD/PCCB"/>
</dbReference>
<feature type="domain" description="CoA carboxyltransferase N-terminal" evidence="1">
    <location>
        <begin position="1"/>
        <end position="226"/>
    </location>
</feature>
<feature type="domain" description="CoA carboxyltransferase C-terminal" evidence="2">
    <location>
        <begin position="233"/>
        <end position="467"/>
    </location>
</feature>
<dbReference type="PROSITE" id="PS50980">
    <property type="entry name" value="COA_CT_NTER"/>
    <property type="match status" value="1"/>
</dbReference>
<keyword evidence="3" id="KW-0808">Transferase</keyword>
<dbReference type="Proteomes" id="UP000094296">
    <property type="component" value="Unassembled WGS sequence"/>
</dbReference>
<keyword evidence="4" id="KW-1185">Reference proteome</keyword>
<dbReference type="GO" id="GO:0003989">
    <property type="term" value="F:acetyl-CoA carboxylase activity"/>
    <property type="evidence" value="ECO:0007669"/>
    <property type="project" value="InterPro"/>
</dbReference>
<protein>
    <submittedName>
        <fullName evidence="3">Methylmalonyl-CoA carboxyltransferase</fullName>
    </submittedName>
</protein>
<dbReference type="InterPro" id="IPR000438">
    <property type="entry name" value="Acetyl_CoA_COase_Trfase_b_su"/>
</dbReference>
<sequence>MVRMVTSDRIKMLFDEGSFIEVQAGVESRLLLSKDYNNNGDGVVTGFGEINGRRVFVYCQDFNVYGGSLGEMHGAKIYNIMDLALKSKAPIIGLIDSGGARIQEGVLALHSYGKIFNKNVECSGLIPQISVILGACAGGAVYSPALTDFVFMVDETSQMFITGPKVSQAVSGECIDRESLGGSVLHSTQSGVCHVTAETEQQVFIKVRELISFLPQNSYQKPPKGKVISTLETSETIASSLPGEIHKTYDIKAIIMSLVDDNSFYEIQKAFAKNVVIGFARIEGHVVAIVANQPKIKAGAIDIDAADKIARFVRFCDCFNVPIVTLVDVPGFIPGLQQETLGIIRHGAKILYAYAEATVTKITIIIRKAYGGAYVALNSKSLGADYVMSWPNSEVAVMGVKGLQALKSQKSQSLQCSNVETNSAAAYGMVDEVIEPKQTRQRVYDILLMLENKTEPLKGKKHGNIPL</sequence>
<dbReference type="EMBL" id="MIJE01000001">
    <property type="protein sequence ID" value="OEF98467.1"/>
    <property type="molecule type" value="Genomic_DNA"/>
</dbReference>
<accession>A0A1E5G5K0</accession>
<evidence type="ECO:0000259" key="2">
    <source>
        <dbReference type="PROSITE" id="PS50989"/>
    </source>
</evidence>
<dbReference type="Pfam" id="PF01039">
    <property type="entry name" value="Carboxyl_trans"/>
    <property type="match status" value="1"/>
</dbReference>
<dbReference type="PANTHER" id="PTHR43842">
    <property type="entry name" value="PROPIONYL-COA CARBOXYLASE BETA CHAIN"/>
    <property type="match status" value="1"/>
</dbReference>
<comment type="caution">
    <text evidence="3">The sequence shown here is derived from an EMBL/GenBank/DDBJ whole genome shotgun (WGS) entry which is preliminary data.</text>
</comment>
<dbReference type="AlphaFoldDB" id="A0A1E5G5K0"/>
<dbReference type="Gene3D" id="3.90.226.10">
    <property type="entry name" value="2-enoyl-CoA Hydratase, Chain A, domain 1"/>
    <property type="match status" value="2"/>
</dbReference>
<gene>
    <name evidence="3" type="ORF">BHF68_01975</name>
</gene>
<dbReference type="InterPro" id="IPR029045">
    <property type="entry name" value="ClpP/crotonase-like_dom_sf"/>
</dbReference>
<dbReference type="InterPro" id="IPR011763">
    <property type="entry name" value="COA_CT_C"/>
</dbReference>
<proteinExistence type="predicted"/>
<dbReference type="GO" id="GO:0006633">
    <property type="term" value="P:fatty acid biosynthetic process"/>
    <property type="evidence" value="ECO:0007669"/>
    <property type="project" value="InterPro"/>
</dbReference>
<dbReference type="GO" id="GO:0009317">
    <property type="term" value="C:acetyl-CoA carboxylase complex"/>
    <property type="evidence" value="ECO:0007669"/>
    <property type="project" value="InterPro"/>
</dbReference>